<evidence type="ECO:0000313" key="6">
    <source>
        <dbReference type="EMBL" id="ABG58264.1"/>
    </source>
</evidence>
<evidence type="ECO:0000256" key="1">
    <source>
        <dbReference type="ARBA" id="ARBA00009670"/>
    </source>
</evidence>
<dbReference type="AlphaFoldDB" id="A0A6N4SPS8"/>
<keyword evidence="4" id="KW-0067">ATP-binding</keyword>
<evidence type="ECO:0000259" key="5">
    <source>
        <dbReference type="PROSITE" id="PS50011"/>
    </source>
</evidence>
<dbReference type="InterPro" id="IPR051409">
    <property type="entry name" value="Atypical_kinase_ADCK"/>
</dbReference>
<dbReference type="PANTHER" id="PTHR43851">
    <property type="match status" value="1"/>
</dbReference>
<organism evidence="6 7">
    <name type="scientific">Cytophaga hutchinsonii (strain ATCC 33406 / DSM 1761 / CIP 103989 / NBRC 15051 / NCIMB 9469 / D465)</name>
    <dbReference type="NCBI Taxonomy" id="269798"/>
    <lineage>
        <taxon>Bacteria</taxon>
        <taxon>Pseudomonadati</taxon>
        <taxon>Bacteroidota</taxon>
        <taxon>Cytophagia</taxon>
        <taxon>Cytophagales</taxon>
        <taxon>Cytophagaceae</taxon>
        <taxon>Cytophaga</taxon>
    </lineage>
</organism>
<gene>
    <name evidence="6" type="primary">yigR</name>
    <name evidence="6" type="ordered locus">CHU_0987</name>
</gene>
<evidence type="ECO:0000256" key="2">
    <source>
        <dbReference type="ARBA" id="ARBA00022679"/>
    </source>
</evidence>
<dbReference type="Proteomes" id="UP000001822">
    <property type="component" value="Chromosome"/>
</dbReference>
<dbReference type="KEGG" id="chu:CHU_0987"/>
<proteinExistence type="inferred from homology"/>
<dbReference type="SUPFAM" id="SSF56112">
    <property type="entry name" value="Protein kinase-like (PK-like)"/>
    <property type="match status" value="1"/>
</dbReference>
<comment type="similarity">
    <text evidence="1">Belongs to the protein kinase superfamily. ADCK protein kinase family.</text>
</comment>
<dbReference type="GO" id="GO:0004672">
    <property type="term" value="F:protein kinase activity"/>
    <property type="evidence" value="ECO:0007669"/>
    <property type="project" value="InterPro"/>
</dbReference>
<dbReference type="RefSeq" id="WP_011584379.1">
    <property type="nucleotide sequence ID" value="NC_008255.1"/>
</dbReference>
<sequence length="438" mass="50666">MKEQNNIPTSKVERATKFVQTGAKIGGNYIKHYAKKAFNPELTKEQLHEDNSKDVYETLSQLKGSALKVAQMLSQDKNMLPQAYVDKFTMAQYSAPPLSYPLVVKTFQKYFGKSPESMFDTFERNASNAASIGQVHKATKDGKVFAVKIQYPGVAESVSSDLKLVKPFALRLMNMKEKDLDMYMDEVESKLIEETDYELELRRSNEISTQCAHITGLVFPAYYPEYSSKRILTMDWLEGLHMKEFLATNPSQEIRNQIGQLLWDFYDFQMHQLRTVHADPHPGNFLMRSNGSLGVIDFGCVKEIPEEFYTEYFKLLNKEVIEDKTELLKTFERLNFFDAEDTALQREIFFDLFCEMTHLLGLPFYSETFDFSDDSYFKRIYDFGEHISNVKEIKDARQARGSRHGIYINRTYFGLYNLLNQLGANVRTKSYGEVAIEV</sequence>
<dbReference type="Pfam" id="PF03109">
    <property type="entry name" value="ABC1"/>
    <property type="match status" value="1"/>
</dbReference>
<feature type="domain" description="Protein kinase" evidence="5">
    <location>
        <begin position="121"/>
        <end position="438"/>
    </location>
</feature>
<dbReference type="PROSITE" id="PS50011">
    <property type="entry name" value="PROTEIN_KINASE_DOM"/>
    <property type="match status" value="1"/>
</dbReference>
<dbReference type="EMBL" id="CP000383">
    <property type="protein sequence ID" value="ABG58264.1"/>
    <property type="molecule type" value="Genomic_DNA"/>
</dbReference>
<keyword evidence="3" id="KW-0547">Nucleotide-binding</keyword>
<dbReference type="GO" id="GO:0005524">
    <property type="term" value="F:ATP binding"/>
    <property type="evidence" value="ECO:0007669"/>
    <property type="project" value="UniProtKB-KW"/>
</dbReference>
<dbReference type="InterPro" id="IPR000719">
    <property type="entry name" value="Prot_kinase_dom"/>
</dbReference>
<evidence type="ECO:0000256" key="3">
    <source>
        <dbReference type="ARBA" id="ARBA00022741"/>
    </source>
</evidence>
<dbReference type="InterPro" id="IPR011009">
    <property type="entry name" value="Kinase-like_dom_sf"/>
</dbReference>
<accession>A0A6N4SPS8</accession>
<evidence type="ECO:0000313" key="7">
    <source>
        <dbReference type="Proteomes" id="UP000001822"/>
    </source>
</evidence>
<dbReference type="Gene3D" id="1.10.510.10">
    <property type="entry name" value="Transferase(Phosphotransferase) domain 1"/>
    <property type="match status" value="1"/>
</dbReference>
<keyword evidence="6" id="KW-0418">Kinase</keyword>
<name>A0A6N4SPS8_CYTH3</name>
<dbReference type="InterPro" id="IPR034646">
    <property type="entry name" value="ADCK3_dom"/>
</dbReference>
<dbReference type="PANTHER" id="PTHR43851:SF3">
    <property type="entry name" value="COENZYME Q8"/>
    <property type="match status" value="1"/>
</dbReference>
<keyword evidence="2" id="KW-0808">Transferase</keyword>
<protein>
    <submittedName>
        <fullName evidence="6">Probable protein kinase</fullName>
    </submittedName>
</protein>
<reference evidence="6 7" key="1">
    <citation type="journal article" date="2007" name="Appl. Environ. Microbiol.">
        <title>Genome sequence of the cellulolytic gliding bacterium Cytophaga hutchinsonii.</title>
        <authorList>
            <person name="Xie G."/>
            <person name="Bruce D.C."/>
            <person name="Challacombe J.F."/>
            <person name="Chertkov O."/>
            <person name="Detter J.C."/>
            <person name="Gilna P."/>
            <person name="Han C.S."/>
            <person name="Lucas S."/>
            <person name="Misra M."/>
            <person name="Myers G.L."/>
            <person name="Richardson P."/>
            <person name="Tapia R."/>
            <person name="Thayer N."/>
            <person name="Thompson L.S."/>
            <person name="Brettin T.S."/>
            <person name="Henrissat B."/>
            <person name="Wilson D.B."/>
            <person name="McBride M.J."/>
        </authorList>
    </citation>
    <scope>NUCLEOTIDE SEQUENCE [LARGE SCALE GENOMIC DNA]</scope>
    <source>
        <strain evidence="7">ATCC 33406 / DSM 1761 / CIP 103989 / NBRC 15051 / NCIMB 9469 / D465</strain>
    </source>
</reference>
<keyword evidence="7" id="KW-1185">Reference proteome</keyword>
<dbReference type="OrthoDB" id="9795390at2"/>
<dbReference type="CDD" id="cd13970">
    <property type="entry name" value="ABC1_ADCK3"/>
    <property type="match status" value="1"/>
</dbReference>
<evidence type="ECO:0000256" key="4">
    <source>
        <dbReference type="ARBA" id="ARBA00022840"/>
    </source>
</evidence>
<dbReference type="InterPro" id="IPR004147">
    <property type="entry name" value="ABC1_dom"/>
</dbReference>